<keyword evidence="7" id="KW-0408">Iron</keyword>
<feature type="chain" id="PRO_5031412932" evidence="14">
    <location>
        <begin position="19"/>
        <end position="843"/>
    </location>
</feature>
<gene>
    <name evidence="17" type="ORF">ENK44_14345</name>
</gene>
<keyword evidence="17" id="KW-0675">Receptor</keyword>
<feature type="domain" description="TonB-dependent receptor-like beta-barrel" evidence="15">
    <location>
        <begin position="326"/>
        <end position="810"/>
    </location>
</feature>
<dbReference type="InterPro" id="IPR037066">
    <property type="entry name" value="Plug_dom_sf"/>
</dbReference>
<evidence type="ECO:0000256" key="1">
    <source>
        <dbReference type="ARBA" id="ARBA00004571"/>
    </source>
</evidence>
<name>A0A7V4WVZ3_CALAY</name>
<dbReference type="Gene3D" id="2.40.170.20">
    <property type="entry name" value="TonB-dependent receptor, beta-barrel domain"/>
    <property type="match status" value="1"/>
</dbReference>
<dbReference type="InterPro" id="IPR010917">
    <property type="entry name" value="TonB_rcpt_CS"/>
</dbReference>
<dbReference type="Proteomes" id="UP000885779">
    <property type="component" value="Unassembled WGS sequence"/>
</dbReference>
<dbReference type="SUPFAM" id="SSF56935">
    <property type="entry name" value="Porins"/>
    <property type="match status" value="1"/>
</dbReference>
<evidence type="ECO:0000256" key="5">
    <source>
        <dbReference type="ARBA" id="ARBA00022692"/>
    </source>
</evidence>
<dbReference type="Gene3D" id="2.60.40.1120">
    <property type="entry name" value="Carboxypeptidase-like, regulatory domain"/>
    <property type="match status" value="1"/>
</dbReference>
<evidence type="ECO:0000256" key="7">
    <source>
        <dbReference type="ARBA" id="ARBA00023004"/>
    </source>
</evidence>
<dbReference type="PANTHER" id="PTHR32552">
    <property type="entry name" value="FERRICHROME IRON RECEPTOR-RELATED"/>
    <property type="match status" value="1"/>
</dbReference>
<dbReference type="Pfam" id="PF07715">
    <property type="entry name" value="Plug"/>
    <property type="match status" value="1"/>
</dbReference>
<comment type="caution">
    <text evidence="17">The sequence shown here is derived from an EMBL/GenBank/DDBJ whole genome shotgun (WGS) entry which is preliminary data.</text>
</comment>
<evidence type="ECO:0000256" key="8">
    <source>
        <dbReference type="ARBA" id="ARBA00023065"/>
    </source>
</evidence>
<dbReference type="Pfam" id="PF13715">
    <property type="entry name" value="CarbopepD_reg_2"/>
    <property type="match status" value="1"/>
</dbReference>
<evidence type="ECO:0000256" key="9">
    <source>
        <dbReference type="ARBA" id="ARBA00023077"/>
    </source>
</evidence>
<dbReference type="InterPro" id="IPR008969">
    <property type="entry name" value="CarboxyPept-like_regulatory"/>
</dbReference>
<evidence type="ECO:0000259" key="15">
    <source>
        <dbReference type="Pfam" id="PF00593"/>
    </source>
</evidence>
<keyword evidence="6 14" id="KW-0732">Signal</keyword>
<dbReference type="EMBL" id="DRQG01000137">
    <property type="protein sequence ID" value="HGY56884.1"/>
    <property type="molecule type" value="Genomic_DNA"/>
</dbReference>
<organism evidence="17">
    <name type="scientific">Caldithrix abyssi</name>
    <dbReference type="NCBI Taxonomy" id="187145"/>
    <lineage>
        <taxon>Bacteria</taxon>
        <taxon>Pseudomonadati</taxon>
        <taxon>Calditrichota</taxon>
        <taxon>Calditrichia</taxon>
        <taxon>Calditrichales</taxon>
        <taxon>Calditrichaceae</taxon>
        <taxon>Caldithrix</taxon>
    </lineage>
</organism>
<dbReference type="InterPro" id="IPR039426">
    <property type="entry name" value="TonB-dep_rcpt-like"/>
</dbReference>
<keyword evidence="5 12" id="KW-0812">Transmembrane</keyword>
<dbReference type="Gene3D" id="2.170.130.10">
    <property type="entry name" value="TonB-dependent receptor, plug domain"/>
    <property type="match status" value="1"/>
</dbReference>
<dbReference type="PROSITE" id="PS01156">
    <property type="entry name" value="TONB_DEPENDENT_REC_2"/>
    <property type="match status" value="1"/>
</dbReference>
<dbReference type="GO" id="GO:0009279">
    <property type="term" value="C:cell outer membrane"/>
    <property type="evidence" value="ECO:0007669"/>
    <property type="project" value="UniProtKB-SubCell"/>
</dbReference>
<sequence>MIKRVIFFIACTVLIVQAQTYRITGYVFDGQTREALAGANVSIAETALGGMTDEQGFFTIEVSKPGVYTVNVSYVGYRPAKRPVKLLDERETVVFQLQPLILPGQTIVITETRAKSGETPVAFSNISREEIENTYTASDVPMMLSTLPNTYSYSLTGDELGYSFLKIRGFDQKRIGVMINDIPLNDPEDHQVYWVDMPDLAESTQDIQVQRGVGSTVYGTSTFGGSVNILTNQLGGRKGISAQFLGGSFNTKKFAFKYNSGLVDNTYAFHARFSRITSDGFRENSGSELWSYFLSAARYDEKMITRLNIYGGQEITHPDWDGLYEEDMNKDRTMKYSTYANDIDNFSQPHFELINEWFINKEMTWKNSFYYIRGAGYYENLKNRKKLVDFGMQPFPTYDPGLFGSDSLKYYETVGDSLLYRDAERRYYVKRTDLVRQKWVKKNQYGWVSRFNVQVPDGALSMGFSSYLFDSDHFGKVIWAKNMPAQYDADRKYYAYNGDKKAATAFINFDYDYTKKIKIMSNLLYEYKWYEMQQQAVANFQGDKVNSYRVEYHFLSPRLGATYLFDKNWNMFVNLSYSQREPSDDDLYDTWQGPDDLGVPPLFAQSDTLRSGGTITGVRWSEPYVKPEEIMDLELGIHYSSPALALGLNLYRMDFRNEIVPFGTVDNDGRPIKGNAGSTIHQGVEFSFNAQPLKYIQFSGNFSYSQNYFRQFLYNEIDWETGQVAQTIDLSGNSIAGFPEMIGNVQITSEYRNLYAALMGQYVGKQYLDNTQNENRIIDPYFTLRLVLAYRIDWITSLPSMRFQLKINNLLDEEYETAGYYYYGNYYWPAAGRSIYAGVTVEF</sequence>
<dbReference type="AlphaFoldDB" id="A0A7V4WVZ3"/>
<protein>
    <submittedName>
        <fullName evidence="17">TonB-dependent receptor</fullName>
    </submittedName>
</protein>
<dbReference type="GO" id="GO:0015344">
    <property type="term" value="F:siderophore uptake transmembrane transporter activity"/>
    <property type="evidence" value="ECO:0007669"/>
    <property type="project" value="TreeGrafter"/>
</dbReference>
<evidence type="ECO:0000259" key="16">
    <source>
        <dbReference type="Pfam" id="PF07715"/>
    </source>
</evidence>
<keyword evidence="8" id="KW-0406">Ion transport</keyword>
<dbReference type="InterPro" id="IPR000531">
    <property type="entry name" value="Beta-barrel_TonB"/>
</dbReference>
<keyword evidence="4" id="KW-0410">Iron transport</keyword>
<dbReference type="PANTHER" id="PTHR32552:SF68">
    <property type="entry name" value="FERRICHROME OUTER MEMBRANE TRANSPORTER_PHAGE RECEPTOR"/>
    <property type="match status" value="1"/>
</dbReference>
<feature type="signal peptide" evidence="14">
    <location>
        <begin position="1"/>
        <end position="18"/>
    </location>
</feature>
<evidence type="ECO:0000256" key="4">
    <source>
        <dbReference type="ARBA" id="ARBA00022496"/>
    </source>
</evidence>
<evidence type="ECO:0000256" key="3">
    <source>
        <dbReference type="ARBA" id="ARBA00022452"/>
    </source>
</evidence>
<keyword evidence="3 12" id="KW-1134">Transmembrane beta strand</keyword>
<reference evidence="17" key="1">
    <citation type="journal article" date="2020" name="mSystems">
        <title>Genome- and Community-Level Interaction Insights into Carbon Utilization and Element Cycling Functions of Hydrothermarchaeota in Hydrothermal Sediment.</title>
        <authorList>
            <person name="Zhou Z."/>
            <person name="Liu Y."/>
            <person name="Xu W."/>
            <person name="Pan J."/>
            <person name="Luo Z.H."/>
            <person name="Li M."/>
        </authorList>
    </citation>
    <scope>NUCLEOTIDE SEQUENCE [LARGE SCALE GENOMIC DNA]</scope>
    <source>
        <strain evidence="17">HyVt-577</strain>
    </source>
</reference>
<dbReference type="PROSITE" id="PS52016">
    <property type="entry name" value="TONB_DEPENDENT_REC_3"/>
    <property type="match status" value="1"/>
</dbReference>
<dbReference type="Pfam" id="PF00593">
    <property type="entry name" value="TonB_dep_Rec_b-barrel"/>
    <property type="match status" value="1"/>
</dbReference>
<evidence type="ECO:0000256" key="12">
    <source>
        <dbReference type="PROSITE-ProRule" id="PRU01360"/>
    </source>
</evidence>
<keyword evidence="2 12" id="KW-0813">Transport</keyword>
<accession>A0A7V4WVZ3</accession>
<proteinExistence type="inferred from homology"/>
<evidence type="ECO:0000256" key="14">
    <source>
        <dbReference type="SAM" id="SignalP"/>
    </source>
</evidence>
<dbReference type="InterPro" id="IPR012910">
    <property type="entry name" value="Plug_dom"/>
</dbReference>
<dbReference type="InterPro" id="IPR036942">
    <property type="entry name" value="Beta-barrel_TonB_sf"/>
</dbReference>
<evidence type="ECO:0000256" key="6">
    <source>
        <dbReference type="ARBA" id="ARBA00022729"/>
    </source>
</evidence>
<comment type="subcellular location">
    <subcellularLocation>
        <location evidence="1 12">Cell outer membrane</location>
        <topology evidence="1 12">Multi-pass membrane protein</topology>
    </subcellularLocation>
</comment>
<evidence type="ECO:0000256" key="13">
    <source>
        <dbReference type="RuleBase" id="RU003357"/>
    </source>
</evidence>
<evidence type="ECO:0000256" key="10">
    <source>
        <dbReference type="ARBA" id="ARBA00023136"/>
    </source>
</evidence>
<evidence type="ECO:0000256" key="11">
    <source>
        <dbReference type="ARBA" id="ARBA00023237"/>
    </source>
</evidence>
<keyword evidence="10 12" id="KW-0472">Membrane</keyword>
<feature type="domain" description="TonB-dependent receptor plug" evidence="16">
    <location>
        <begin position="118"/>
        <end position="225"/>
    </location>
</feature>
<evidence type="ECO:0000256" key="2">
    <source>
        <dbReference type="ARBA" id="ARBA00022448"/>
    </source>
</evidence>
<keyword evidence="9 13" id="KW-0798">TonB box</keyword>
<dbReference type="SUPFAM" id="SSF49464">
    <property type="entry name" value="Carboxypeptidase regulatory domain-like"/>
    <property type="match status" value="1"/>
</dbReference>
<keyword evidence="11 12" id="KW-0998">Cell outer membrane</keyword>
<evidence type="ECO:0000313" key="17">
    <source>
        <dbReference type="EMBL" id="HGY56884.1"/>
    </source>
</evidence>
<comment type="similarity">
    <text evidence="12 13">Belongs to the TonB-dependent receptor family.</text>
</comment>